<dbReference type="RefSeq" id="WP_198882079.1">
    <property type="nucleotide sequence ID" value="NZ_JAEKJA010000007.1"/>
</dbReference>
<feature type="domain" description="GST N-terminal" evidence="1">
    <location>
        <begin position="1"/>
        <end position="79"/>
    </location>
</feature>
<comment type="caution">
    <text evidence="2">The sequence shown here is derived from an EMBL/GenBank/DDBJ whole genome shotgun (WGS) entry which is preliminary data.</text>
</comment>
<dbReference type="Proteomes" id="UP000609531">
    <property type="component" value="Unassembled WGS sequence"/>
</dbReference>
<dbReference type="AlphaFoldDB" id="A0A934MG58"/>
<gene>
    <name evidence="2" type="ORF">JCR33_10920</name>
</gene>
<proteinExistence type="predicted"/>
<dbReference type="InterPro" id="IPR050983">
    <property type="entry name" value="GST_Omega/HSP26"/>
</dbReference>
<evidence type="ECO:0000259" key="1">
    <source>
        <dbReference type="PROSITE" id="PS50404"/>
    </source>
</evidence>
<dbReference type="EMBL" id="JAEKJA010000007">
    <property type="protein sequence ID" value="MBJ3776203.1"/>
    <property type="molecule type" value="Genomic_DNA"/>
</dbReference>
<reference evidence="2" key="1">
    <citation type="submission" date="2020-12" db="EMBL/GenBank/DDBJ databases">
        <title>Bacterial taxonomy.</title>
        <authorList>
            <person name="Pan X."/>
        </authorList>
    </citation>
    <scope>NUCLEOTIDE SEQUENCE</scope>
    <source>
        <strain evidence="2">B2012</strain>
    </source>
</reference>
<dbReference type="PANTHER" id="PTHR43968:SF6">
    <property type="entry name" value="GLUTATHIONE S-TRANSFERASE OMEGA"/>
    <property type="match status" value="1"/>
</dbReference>
<organism evidence="2 3">
    <name type="scientific">Acuticoccus mangrovi</name>
    <dbReference type="NCBI Taxonomy" id="2796142"/>
    <lineage>
        <taxon>Bacteria</taxon>
        <taxon>Pseudomonadati</taxon>
        <taxon>Pseudomonadota</taxon>
        <taxon>Alphaproteobacteria</taxon>
        <taxon>Hyphomicrobiales</taxon>
        <taxon>Amorphaceae</taxon>
        <taxon>Acuticoccus</taxon>
    </lineage>
</organism>
<dbReference type="GO" id="GO:0005737">
    <property type="term" value="C:cytoplasm"/>
    <property type="evidence" value="ECO:0007669"/>
    <property type="project" value="TreeGrafter"/>
</dbReference>
<dbReference type="Gene3D" id="1.20.1050.10">
    <property type="match status" value="1"/>
</dbReference>
<dbReference type="SUPFAM" id="SSF47616">
    <property type="entry name" value="GST C-terminal domain-like"/>
    <property type="match status" value="1"/>
</dbReference>
<sequence length="200" mass="21959">MRLWYAPTSPFSRKVRIAAAELSLDGALALEEVNPWTSAALRAVNPLAKVPTLERDVGEPLYESAVIVAYLDALDPPARLHPPAGEARWRALLVQGLADGAMTAAGRLFADEQRPDGERSATMMARFHTAIDAALDDLARRPLDDEAPTIGEISAAAFVGYLDFRWPGHPWREGRPALAAWFDRFAARPSMRATAYRLPQ</sequence>
<dbReference type="InterPro" id="IPR004045">
    <property type="entry name" value="Glutathione_S-Trfase_N"/>
</dbReference>
<protein>
    <submittedName>
        <fullName evidence="2">Glutathione S-transferase</fullName>
    </submittedName>
</protein>
<dbReference type="SUPFAM" id="SSF52833">
    <property type="entry name" value="Thioredoxin-like"/>
    <property type="match status" value="1"/>
</dbReference>
<dbReference type="PROSITE" id="PS50404">
    <property type="entry name" value="GST_NTER"/>
    <property type="match status" value="1"/>
</dbReference>
<dbReference type="Pfam" id="PF13410">
    <property type="entry name" value="GST_C_2"/>
    <property type="match status" value="1"/>
</dbReference>
<evidence type="ECO:0000313" key="3">
    <source>
        <dbReference type="Proteomes" id="UP000609531"/>
    </source>
</evidence>
<evidence type="ECO:0000313" key="2">
    <source>
        <dbReference type="EMBL" id="MBJ3776203.1"/>
    </source>
</evidence>
<keyword evidence="3" id="KW-1185">Reference proteome</keyword>
<dbReference type="PANTHER" id="PTHR43968">
    <property type="match status" value="1"/>
</dbReference>
<dbReference type="InterPro" id="IPR036249">
    <property type="entry name" value="Thioredoxin-like_sf"/>
</dbReference>
<dbReference type="Gene3D" id="3.40.30.10">
    <property type="entry name" value="Glutaredoxin"/>
    <property type="match status" value="1"/>
</dbReference>
<dbReference type="Pfam" id="PF13409">
    <property type="entry name" value="GST_N_2"/>
    <property type="match status" value="1"/>
</dbReference>
<dbReference type="InterPro" id="IPR036282">
    <property type="entry name" value="Glutathione-S-Trfase_C_sf"/>
</dbReference>
<name>A0A934MG58_9HYPH</name>
<accession>A0A934MG58</accession>